<dbReference type="CDD" id="cd04301">
    <property type="entry name" value="NAT_SF"/>
    <property type="match status" value="1"/>
</dbReference>
<dbReference type="STRING" id="387631.Asulf_00178"/>
<reference evidence="2 3" key="1">
    <citation type="journal article" date="2013" name="Genome Announc.">
        <title>Complete Genome Sequence of the Thermophilic and Facultatively Chemolithoautotrophic Sulfate Reducer Archaeoglobus sulfaticallidus Strain PM70-1T.</title>
        <authorList>
            <person name="Stokke R."/>
            <person name="Hocking W.P."/>
            <person name="Steinsbu B.O."/>
            <person name="Steen I.H."/>
        </authorList>
    </citation>
    <scope>NUCLEOTIDE SEQUENCE [LARGE SCALE GENOMIC DNA]</scope>
    <source>
        <strain evidence="2">PM70-1</strain>
    </source>
</reference>
<dbReference type="KEGG" id="ast:Asulf_00178"/>
<dbReference type="PROSITE" id="PS51186">
    <property type="entry name" value="GNAT"/>
    <property type="match status" value="1"/>
</dbReference>
<dbReference type="Proteomes" id="UP000013307">
    <property type="component" value="Chromosome"/>
</dbReference>
<gene>
    <name evidence="2" type="ORF">Asulf_00178</name>
</gene>
<dbReference type="InterPro" id="IPR050276">
    <property type="entry name" value="MshD_Acetyltransferase"/>
</dbReference>
<dbReference type="EMBL" id="CP005290">
    <property type="protein sequence ID" value="AGK60213.1"/>
    <property type="molecule type" value="Genomic_DNA"/>
</dbReference>
<evidence type="ECO:0000259" key="1">
    <source>
        <dbReference type="PROSITE" id="PS51186"/>
    </source>
</evidence>
<sequence>MINNPKKIINRIKRNFKGAMKLDSIEFKEFTARDKIKEPFTIRKYIHEEDREKLIQMYENFDPSLRCLGLPPITRVAIENWIDYLAKNGFALVAEKDGRIIGHVVIVPTEDGKKADITIFIHQDFQNRGVGQILMKTMIDLCRKIGFDGIMLVTERTNARAIHVYKKLGFEVVSPYIEYDMYLDLKKSEGTEKPEESKEEKVVISPA</sequence>
<dbReference type="Gene3D" id="3.40.630.30">
    <property type="match status" value="1"/>
</dbReference>
<dbReference type="InterPro" id="IPR000182">
    <property type="entry name" value="GNAT_dom"/>
</dbReference>
<dbReference type="PANTHER" id="PTHR43617">
    <property type="entry name" value="L-AMINO ACID N-ACETYLTRANSFERASE"/>
    <property type="match status" value="1"/>
</dbReference>
<dbReference type="eggNOG" id="arCOG00834">
    <property type="taxonomic scope" value="Archaea"/>
</dbReference>
<proteinExistence type="predicted"/>
<dbReference type="GO" id="GO:0016747">
    <property type="term" value="F:acyltransferase activity, transferring groups other than amino-acyl groups"/>
    <property type="evidence" value="ECO:0007669"/>
    <property type="project" value="InterPro"/>
</dbReference>
<dbReference type="SUPFAM" id="SSF55729">
    <property type="entry name" value="Acyl-CoA N-acyltransferases (Nat)"/>
    <property type="match status" value="1"/>
</dbReference>
<keyword evidence="3" id="KW-1185">Reference proteome</keyword>
<dbReference type="HOGENOM" id="CLU_102818_0_0_2"/>
<dbReference type="Pfam" id="PF00583">
    <property type="entry name" value="Acetyltransf_1"/>
    <property type="match status" value="1"/>
</dbReference>
<protein>
    <recommendedName>
        <fullName evidence="1">N-acetyltransferase domain-containing protein</fullName>
    </recommendedName>
</protein>
<accession>N0BB38</accession>
<organism evidence="2 3">
    <name type="scientific">Archaeoglobus sulfaticallidus PM70-1</name>
    <dbReference type="NCBI Taxonomy" id="387631"/>
    <lineage>
        <taxon>Archaea</taxon>
        <taxon>Methanobacteriati</taxon>
        <taxon>Methanobacteriota</taxon>
        <taxon>Archaeoglobi</taxon>
        <taxon>Archaeoglobales</taxon>
        <taxon>Archaeoglobaceae</taxon>
        <taxon>Archaeoglobus</taxon>
    </lineage>
</organism>
<dbReference type="AlphaFoldDB" id="N0BB38"/>
<name>N0BB38_9EURY</name>
<evidence type="ECO:0000313" key="2">
    <source>
        <dbReference type="EMBL" id="AGK60213.1"/>
    </source>
</evidence>
<dbReference type="PANTHER" id="PTHR43617:SF34">
    <property type="entry name" value="PUTATIVE-RELATED"/>
    <property type="match status" value="1"/>
</dbReference>
<dbReference type="InterPro" id="IPR016181">
    <property type="entry name" value="Acyl_CoA_acyltransferase"/>
</dbReference>
<evidence type="ECO:0000313" key="3">
    <source>
        <dbReference type="Proteomes" id="UP000013307"/>
    </source>
</evidence>
<feature type="domain" description="N-acetyltransferase" evidence="1">
    <location>
        <begin position="40"/>
        <end position="186"/>
    </location>
</feature>